<keyword evidence="2" id="KW-0378">Hydrolase</keyword>
<accession>A0A3S9B9Y1</accession>
<dbReference type="OrthoDB" id="5416147at2"/>
<dbReference type="Pfam" id="PF12697">
    <property type="entry name" value="Abhydrolase_6"/>
    <property type="match status" value="1"/>
</dbReference>
<gene>
    <name evidence="2" type="ORF">D5400_12385</name>
</gene>
<evidence type="ECO:0000313" key="3">
    <source>
        <dbReference type="Proteomes" id="UP000268192"/>
    </source>
</evidence>
<evidence type="ECO:0000259" key="1">
    <source>
        <dbReference type="Pfam" id="PF12697"/>
    </source>
</evidence>
<sequence length="335" mass="35535">MRRLLLLLAAVIFVLFVLWTLGPRPDVDTTVSFEAASIDADLDAYLERTEAAFGDIRPNQSKQIVWADPAAKLPTPISLVYVHGFSASPTEVRPLPDLVAQSLGVNLFFTRLSGHGRTGDAMAEATVNQWVNDLAEAIGIGRRLGDRVVLMGTSTGATLVTWAMTQPNLADDVAATVMISPNFGLAASGSGILTMPWGGPLADLLIGSSRSFTPRNAAHEANWTTTYPTAALLPMAALVDLAAQAPIESIEVPTLFVYSEGDTIVRPDKTAAISARWGAPTETLLVTESDDPQNHVVAGDIISPSTTASLAGEILDYLATLELTRSPGLASRENM</sequence>
<name>A0A3S9B9Y1_9HYPH</name>
<dbReference type="AlphaFoldDB" id="A0A3S9B9Y1"/>
<keyword evidence="3" id="KW-1185">Reference proteome</keyword>
<dbReference type="Gene3D" id="3.40.50.1820">
    <property type="entry name" value="alpha/beta hydrolase"/>
    <property type="match status" value="1"/>
</dbReference>
<dbReference type="EMBL" id="CP032509">
    <property type="protein sequence ID" value="AZN73780.1"/>
    <property type="molecule type" value="Genomic_DNA"/>
</dbReference>
<proteinExistence type="predicted"/>
<reference evidence="2 3" key="1">
    <citation type="submission" date="2018-09" db="EMBL/GenBank/DDBJ databases">
        <title>Marinorhizobium profundi gen. nov., sp. nov., isolated from a deep-sea sediment sample from the New Britain Trench and proposal of Marinorhizobiaceae fam. nov. in the order Rhizobiales of the class Alphaproteobacteria.</title>
        <authorList>
            <person name="Cao J."/>
        </authorList>
    </citation>
    <scope>NUCLEOTIDE SEQUENCE [LARGE SCALE GENOMIC DNA]</scope>
    <source>
        <strain evidence="2 3">WS11</strain>
    </source>
</reference>
<protein>
    <submittedName>
        <fullName evidence="2">Alpha/beta hydrolase</fullName>
    </submittedName>
</protein>
<dbReference type="InterPro" id="IPR000073">
    <property type="entry name" value="AB_hydrolase_1"/>
</dbReference>
<feature type="domain" description="AB hydrolase-1" evidence="1">
    <location>
        <begin position="79"/>
        <end position="280"/>
    </location>
</feature>
<dbReference type="InterPro" id="IPR029058">
    <property type="entry name" value="AB_hydrolase_fold"/>
</dbReference>
<dbReference type="RefSeq" id="WP_126010284.1">
    <property type="nucleotide sequence ID" value="NZ_CP032509.1"/>
</dbReference>
<dbReference type="GO" id="GO:0016787">
    <property type="term" value="F:hydrolase activity"/>
    <property type="evidence" value="ECO:0007669"/>
    <property type="project" value="UniProtKB-KW"/>
</dbReference>
<evidence type="ECO:0000313" key="2">
    <source>
        <dbReference type="EMBL" id="AZN73780.1"/>
    </source>
</evidence>
<dbReference type="KEGG" id="abaw:D5400_12385"/>
<dbReference type="Proteomes" id="UP000268192">
    <property type="component" value="Chromosome"/>
</dbReference>
<dbReference type="SUPFAM" id="SSF53474">
    <property type="entry name" value="alpha/beta-Hydrolases"/>
    <property type="match status" value="1"/>
</dbReference>
<organism evidence="2 3">
    <name type="scientific">Georhizobium profundi</name>
    <dbReference type="NCBI Taxonomy" id="2341112"/>
    <lineage>
        <taxon>Bacteria</taxon>
        <taxon>Pseudomonadati</taxon>
        <taxon>Pseudomonadota</taxon>
        <taxon>Alphaproteobacteria</taxon>
        <taxon>Hyphomicrobiales</taxon>
        <taxon>Rhizobiaceae</taxon>
        <taxon>Georhizobium</taxon>
    </lineage>
</organism>